<evidence type="ECO:0000313" key="2">
    <source>
        <dbReference type="Proteomes" id="UP000018460"/>
    </source>
</evidence>
<dbReference type="AlphaFoldDB" id="N9DU23"/>
<dbReference type="PATRIC" id="fig|1120925.3.peg.411"/>
<organism evidence="1 2">
    <name type="scientific">Acinetobacter bouvetii DSM 14964 = CIP 107468</name>
    <dbReference type="NCBI Taxonomy" id="1120925"/>
    <lineage>
        <taxon>Bacteria</taxon>
        <taxon>Pseudomonadati</taxon>
        <taxon>Pseudomonadota</taxon>
        <taxon>Gammaproteobacteria</taxon>
        <taxon>Moraxellales</taxon>
        <taxon>Moraxellaceae</taxon>
        <taxon>Acinetobacter</taxon>
    </lineage>
</organism>
<sequence length="60" mass="6820">MKAETVSRLRDENVQKEIEIQQKINLSAQCFGYKIGQYSGSAPASEIQAAADDYNFRPYF</sequence>
<keyword evidence="2" id="KW-1185">Reference proteome</keyword>
<dbReference type="RefSeq" id="WP_005007183.1">
    <property type="nucleotide sequence ID" value="NZ_KB849725.1"/>
</dbReference>
<comment type="caution">
    <text evidence="1">The sequence shown here is derived from an EMBL/GenBank/DDBJ whole genome shotgun (WGS) entry which is preliminary data.</text>
</comment>
<gene>
    <name evidence="1" type="ORF">F941_00377</name>
</gene>
<evidence type="ECO:0000313" key="1">
    <source>
        <dbReference type="EMBL" id="ENV83968.1"/>
    </source>
</evidence>
<dbReference type="EMBL" id="APQD01000003">
    <property type="protein sequence ID" value="ENV83968.1"/>
    <property type="molecule type" value="Genomic_DNA"/>
</dbReference>
<protein>
    <submittedName>
        <fullName evidence="1">Uncharacterized protein</fullName>
    </submittedName>
</protein>
<accession>N9DU23</accession>
<name>N9DU23_9GAMM</name>
<dbReference type="Proteomes" id="UP000018460">
    <property type="component" value="Unassembled WGS sequence"/>
</dbReference>
<reference evidence="1 2" key="1">
    <citation type="submission" date="2013-02" db="EMBL/GenBank/DDBJ databases">
        <title>The Genome Sequence of Acinetobacter bouvetii CIP 107468.</title>
        <authorList>
            <consortium name="The Broad Institute Genome Sequencing Platform"/>
            <consortium name="The Broad Institute Genome Sequencing Center for Infectious Disease"/>
            <person name="Cerqueira G."/>
            <person name="Feldgarden M."/>
            <person name="Courvalin P."/>
            <person name="Perichon B."/>
            <person name="Grillot-Courvalin C."/>
            <person name="Clermont D."/>
            <person name="Rocha E."/>
            <person name="Yoon E.-J."/>
            <person name="Nemec A."/>
            <person name="Walker B."/>
            <person name="Young S.K."/>
            <person name="Zeng Q."/>
            <person name="Gargeya S."/>
            <person name="Fitzgerald M."/>
            <person name="Haas B."/>
            <person name="Abouelleil A."/>
            <person name="Alvarado L."/>
            <person name="Arachchi H.M."/>
            <person name="Berlin A.M."/>
            <person name="Chapman S.B."/>
            <person name="Dewar J."/>
            <person name="Goldberg J."/>
            <person name="Griggs A."/>
            <person name="Gujja S."/>
            <person name="Hansen M."/>
            <person name="Howarth C."/>
            <person name="Imamovic A."/>
            <person name="Larimer J."/>
            <person name="McCowan C."/>
            <person name="Murphy C."/>
            <person name="Neiman D."/>
            <person name="Pearson M."/>
            <person name="Priest M."/>
            <person name="Roberts A."/>
            <person name="Saif S."/>
            <person name="Shea T."/>
            <person name="Sisk P."/>
            <person name="Sykes S."/>
            <person name="Wortman J."/>
            <person name="Nusbaum C."/>
            <person name="Birren B."/>
        </authorList>
    </citation>
    <scope>NUCLEOTIDE SEQUENCE [LARGE SCALE GENOMIC DNA]</scope>
    <source>
        <strain evidence="1 2">CIP 107468</strain>
    </source>
</reference>
<proteinExistence type="predicted"/>